<dbReference type="CDD" id="cd07534">
    <property type="entry name" value="HAD_CAP"/>
    <property type="match status" value="1"/>
</dbReference>
<proteinExistence type="predicted"/>
<dbReference type="Pfam" id="PF03767">
    <property type="entry name" value="Acid_phosphat_B"/>
    <property type="match status" value="1"/>
</dbReference>
<reference evidence="4" key="1">
    <citation type="submission" date="2016-01" db="EMBL/GenBank/DDBJ databases">
        <authorList>
            <person name="Mitreva M."/>
            <person name="Pepin K.H."/>
            <person name="Mihindukulasuriya K.A."/>
            <person name="Fulton R."/>
            <person name="Fronick C."/>
            <person name="O'Laughlin M."/>
            <person name="Miner T."/>
            <person name="Herter B."/>
            <person name="Rosa B.A."/>
            <person name="Cordes M."/>
            <person name="Tomlinson C."/>
            <person name="Wollam A."/>
            <person name="Palsikar V.B."/>
            <person name="Mardis E.R."/>
            <person name="Wilson R.K."/>
        </authorList>
    </citation>
    <scope>NUCLEOTIDE SEQUENCE [LARGE SCALE GENOMIC DNA]</scope>
    <source>
        <strain evidence="4">KA00683</strain>
    </source>
</reference>
<dbReference type="PIRSF" id="PIRSF019271">
    <property type="entry name" value="Acid_Ptase_C"/>
    <property type="match status" value="1"/>
</dbReference>
<dbReference type="InterPro" id="IPR036412">
    <property type="entry name" value="HAD-like_sf"/>
</dbReference>
<accession>A0A134B341</accession>
<feature type="chain" id="PRO_5007462180" evidence="2">
    <location>
        <begin position="27"/>
        <end position="287"/>
    </location>
</feature>
<dbReference type="GO" id="GO:0009279">
    <property type="term" value="C:cell outer membrane"/>
    <property type="evidence" value="ECO:0007669"/>
    <property type="project" value="InterPro"/>
</dbReference>
<sequence>MNTNKLLTLGASTALSLTLLSSCVIAIGSNKEQNTTYSPSGKVAYAMSPTLGGKLFSAAWIQRSAEYKALCQQAYNIATERLVAATSTPLASGEKRWAIVTDIDETIVDNTANSVYQALKGEDYSQPSWDRWCDQADAVALQGAVEFFRKADALGVDIYYISNRDEVNRAGTKKNLRDLGFPQVEDSHFMFKDKSSDKTSRRNEVLKTHNILMLLGDNLGDFDHFFDVRNEAVRDQGVLRFAAEFGKRFIVLPNPNYGAWEPAMNGGYPDLKTKDGKLTTILRTQRK</sequence>
<evidence type="ECO:0000256" key="1">
    <source>
        <dbReference type="ARBA" id="ARBA00022729"/>
    </source>
</evidence>
<dbReference type="SFLD" id="SFLDS00003">
    <property type="entry name" value="Haloacid_Dehalogenase"/>
    <property type="match status" value="1"/>
</dbReference>
<dbReference type="Gene3D" id="3.40.50.1000">
    <property type="entry name" value="HAD superfamily/HAD-like"/>
    <property type="match status" value="1"/>
</dbReference>
<dbReference type="Proteomes" id="UP000070224">
    <property type="component" value="Unassembled WGS sequence"/>
</dbReference>
<evidence type="ECO:0000256" key="2">
    <source>
        <dbReference type="SAM" id="SignalP"/>
    </source>
</evidence>
<feature type="signal peptide" evidence="2">
    <location>
        <begin position="1"/>
        <end position="26"/>
    </location>
</feature>
<protein>
    <submittedName>
        <fullName evidence="3">5'-nucleotidase, lipoprotein e(P4) family</fullName>
    </submittedName>
</protein>
<comment type="caution">
    <text evidence="3">The sequence shown here is derived from an EMBL/GenBank/DDBJ whole genome shotgun (WGS) entry which is preliminary data.</text>
</comment>
<dbReference type="OrthoDB" id="395856at2"/>
<organism evidence="3 4">
    <name type="scientific">Porphyromonas somerae</name>
    <dbReference type="NCBI Taxonomy" id="322095"/>
    <lineage>
        <taxon>Bacteria</taxon>
        <taxon>Pseudomonadati</taxon>
        <taxon>Bacteroidota</taxon>
        <taxon>Bacteroidia</taxon>
        <taxon>Bacteroidales</taxon>
        <taxon>Porphyromonadaceae</taxon>
        <taxon>Porphyromonas</taxon>
    </lineage>
</organism>
<dbReference type="PATRIC" id="fig|322095.3.peg.1734"/>
<dbReference type="PANTHER" id="PTHR31284:SF10">
    <property type="entry name" value="ACID PHOSPHATASE-LIKE PROTEIN"/>
    <property type="match status" value="1"/>
</dbReference>
<dbReference type="InterPro" id="IPR006423">
    <property type="entry name" value="Lipo_e_P4"/>
</dbReference>
<name>A0A134B341_9PORP</name>
<dbReference type="SFLD" id="SFLDG01125">
    <property type="entry name" value="C1.1:_Acid_Phosphatase_Like"/>
    <property type="match status" value="1"/>
</dbReference>
<dbReference type="NCBIfam" id="TIGR01533">
    <property type="entry name" value="lipo_e_P4"/>
    <property type="match status" value="1"/>
</dbReference>
<dbReference type="InterPro" id="IPR005519">
    <property type="entry name" value="Acid_phosphat_B-like"/>
</dbReference>
<gene>
    <name evidence="3" type="ORF">HMPREF3185_01759</name>
</gene>
<evidence type="ECO:0000313" key="4">
    <source>
        <dbReference type="Proteomes" id="UP000070224"/>
    </source>
</evidence>
<dbReference type="PROSITE" id="PS51257">
    <property type="entry name" value="PROKAR_LIPOPROTEIN"/>
    <property type="match status" value="1"/>
</dbReference>
<keyword evidence="1 2" id="KW-0732">Signal</keyword>
<dbReference type="RefSeq" id="WP_060935854.1">
    <property type="nucleotide sequence ID" value="NZ_KQ960462.1"/>
</dbReference>
<dbReference type="PANTHER" id="PTHR31284">
    <property type="entry name" value="ACID PHOSPHATASE-LIKE PROTEIN"/>
    <property type="match status" value="1"/>
</dbReference>
<dbReference type="AlphaFoldDB" id="A0A134B341"/>
<keyword evidence="3" id="KW-0449">Lipoprotein</keyword>
<dbReference type="SUPFAM" id="SSF56784">
    <property type="entry name" value="HAD-like"/>
    <property type="match status" value="1"/>
</dbReference>
<dbReference type="EMBL" id="LSDK01000124">
    <property type="protein sequence ID" value="KXB74358.1"/>
    <property type="molecule type" value="Genomic_DNA"/>
</dbReference>
<evidence type="ECO:0000313" key="3">
    <source>
        <dbReference type="EMBL" id="KXB74358.1"/>
    </source>
</evidence>
<dbReference type="InterPro" id="IPR023214">
    <property type="entry name" value="HAD_sf"/>
</dbReference>
<dbReference type="STRING" id="322095.HMPREF3185_01759"/>
<keyword evidence="4" id="KW-1185">Reference proteome</keyword>